<comment type="caution">
    <text evidence="2">The sequence shown here is derived from an EMBL/GenBank/DDBJ whole genome shotgun (WGS) entry which is preliminary data.</text>
</comment>
<keyword evidence="1" id="KW-1133">Transmembrane helix</keyword>
<evidence type="ECO:0000313" key="3">
    <source>
        <dbReference type="Proteomes" id="UP001262835"/>
    </source>
</evidence>
<dbReference type="EMBL" id="JAUZVT010000003">
    <property type="protein sequence ID" value="MDT3331782.1"/>
    <property type="molecule type" value="Genomic_DNA"/>
</dbReference>
<name>A0ABU3GM46_9MICO</name>
<feature type="transmembrane region" description="Helical" evidence="1">
    <location>
        <begin position="273"/>
        <end position="292"/>
    </location>
</feature>
<keyword evidence="1" id="KW-0812">Transmembrane</keyword>
<feature type="transmembrane region" description="Helical" evidence="1">
    <location>
        <begin position="304"/>
        <end position="326"/>
    </location>
</feature>
<feature type="transmembrane region" description="Helical" evidence="1">
    <location>
        <begin position="332"/>
        <end position="354"/>
    </location>
</feature>
<feature type="transmembrane region" description="Helical" evidence="1">
    <location>
        <begin position="121"/>
        <end position="142"/>
    </location>
</feature>
<evidence type="ECO:0000256" key="1">
    <source>
        <dbReference type="SAM" id="Phobius"/>
    </source>
</evidence>
<feature type="transmembrane region" description="Helical" evidence="1">
    <location>
        <begin position="21"/>
        <end position="42"/>
    </location>
</feature>
<feature type="transmembrane region" description="Helical" evidence="1">
    <location>
        <begin position="248"/>
        <end position="267"/>
    </location>
</feature>
<dbReference type="InterPro" id="IPR036890">
    <property type="entry name" value="HATPase_C_sf"/>
</dbReference>
<reference evidence="2 3" key="1">
    <citation type="submission" date="2023-08" db="EMBL/GenBank/DDBJ databases">
        <title>Microbacterium aquilitoris sp. nov. and Microbacterium gwkjibeachense sp. nov., isolated from beach.</title>
        <authorList>
            <person name="Lee S.D."/>
            <person name="Yang H."/>
            <person name="Kim I."/>
        </authorList>
    </citation>
    <scope>NUCLEOTIDE SEQUENCE [LARGE SCALE GENOMIC DNA]</scope>
    <source>
        <strain evidence="2 3">KSW-18</strain>
    </source>
</reference>
<proteinExistence type="predicted"/>
<evidence type="ECO:0000313" key="2">
    <source>
        <dbReference type="EMBL" id="MDT3331782.1"/>
    </source>
</evidence>
<dbReference type="Proteomes" id="UP001262835">
    <property type="component" value="Unassembled WGS sequence"/>
</dbReference>
<evidence type="ECO:0008006" key="4">
    <source>
        <dbReference type="Google" id="ProtNLM"/>
    </source>
</evidence>
<organism evidence="2 3">
    <name type="scientific">Microbacterium aquilitoris</name>
    <dbReference type="NCBI Taxonomy" id="3067307"/>
    <lineage>
        <taxon>Bacteria</taxon>
        <taxon>Bacillati</taxon>
        <taxon>Actinomycetota</taxon>
        <taxon>Actinomycetes</taxon>
        <taxon>Micrococcales</taxon>
        <taxon>Microbacteriaceae</taxon>
        <taxon>Microbacterium</taxon>
    </lineage>
</organism>
<protein>
    <recommendedName>
        <fullName evidence="4">Signal transduction histidine kinase</fullName>
    </recommendedName>
</protein>
<keyword evidence="1" id="KW-0472">Membrane</keyword>
<gene>
    <name evidence="2" type="ORF">Q9S78_14010</name>
</gene>
<keyword evidence="3" id="KW-1185">Reference proteome</keyword>
<dbReference type="RefSeq" id="WP_311870797.1">
    <property type="nucleotide sequence ID" value="NZ_JAUZVT010000003.1"/>
</dbReference>
<feature type="transmembrane region" description="Helical" evidence="1">
    <location>
        <begin position="84"/>
        <end position="101"/>
    </location>
</feature>
<dbReference type="Gene3D" id="3.30.565.10">
    <property type="entry name" value="Histidine kinase-like ATPase, C-terminal domain"/>
    <property type="match status" value="1"/>
</dbReference>
<sequence>MGRVRRVWRTLGATFVSGEYFSRWSLILALAVGVLLSVPSVGDPSFLGYLRGVAVAALGSPPLIAIGFAATWAERRLERPAARAWTIIGAIVLISGIRPFLNDGISTLVFGTSTGGNWPNRITTNLVTCVALFTACAVAITYQRRLRATTTRLQLAGAQMRAAIAEVNRLRTDGDAERDRLVAELRASRDDLLGRPVTYDAVREYSDRVRAASHALDAVRTAPTPRSPADVSVGEAQRVPLVGRLGRTPLLTVGLTYVGATLPFGLAHGGPSVALTAILVCAALDLVASAIIRSTRRLRPRLRGAVFVATWLAVGVGVMALSFALIPSVGSLGLVPLVAVPLVAVIISVSVDAYRRARAEEERATTVLLDSARTLAAEVDAAQLPLRRATDLLHGRLQGRCVILAAHVDENPADEQMLATFRAQTDEIFDQVSTADAPAAVDAEDIHDLVRAWSVVMDVSLAIHDDARASLDDAIVGEAITSLVNEGLVNAVKHSGARWAEVAIERVDDQLSVRVGSPGILRLTSAPGGEHVTGIGTRGARTTLRQRGDRVVLEGEFAVPVEQAG</sequence>
<accession>A0ABU3GM46</accession>
<feature type="transmembrane region" description="Helical" evidence="1">
    <location>
        <begin position="48"/>
        <end position="72"/>
    </location>
</feature>